<comment type="caution">
    <text evidence="11">The sequence shown here is derived from an EMBL/GenBank/DDBJ whole genome shotgun (WGS) entry which is preliminary data.</text>
</comment>
<keyword evidence="4 10" id="KW-0813">Transport</keyword>
<evidence type="ECO:0000256" key="8">
    <source>
        <dbReference type="ARBA" id="ARBA00023196"/>
    </source>
</evidence>
<dbReference type="AlphaFoldDB" id="A0A1F5Z7F8"/>
<sequence>MLNIKLIKRRIKSAGNISQITRAMEMVAASKMKKAQDTALKGKPYADKIYQVVRELASKVDWRQHPLLSPGKESGKSLIILISTNKGLCGGLNTNLFRYLTNWLPKDMDAEFISVGNKGKNIIVKWNKKLVADFSQVPFSSDVPAITKLMVDGFNSGSYKDVFLVYNNFITALTQEPVKKLILPITRIEKGADEKGDNTPEQKEQLGEFVFEPVLSKVLDRLLPHYLENQLRTAIYEAEASEQSARMIAMKNATDAAYDLIDDLTLLYNKARQEKITSEISDMVTARIAVS</sequence>
<dbReference type="GO" id="GO:0045259">
    <property type="term" value="C:proton-transporting ATP synthase complex"/>
    <property type="evidence" value="ECO:0007669"/>
    <property type="project" value="UniProtKB-KW"/>
</dbReference>
<comment type="subcellular location">
    <subcellularLocation>
        <location evidence="10">Cell membrane</location>
        <topology evidence="10">Peripheral membrane protein</topology>
    </subcellularLocation>
    <subcellularLocation>
        <location evidence="2">Membrane</location>
        <topology evidence="2">Peripheral membrane protein</topology>
    </subcellularLocation>
</comment>
<accession>A0A1F5Z7F8</accession>
<gene>
    <name evidence="10" type="primary">atpG</name>
    <name evidence="11" type="ORF">A2777_03015</name>
</gene>
<dbReference type="GO" id="GO:0046933">
    <property type="term" value="F:proton-transporting ATP synthase activity, rotational mechanism"/>
    <property type="evidence" value="ECO:0007669"/>
    <property type="project" value="UniProtKB-UniRule"/>
</dbReference>
<keyword evidence="7 10" id="KW-0472">Membrane</keyword>
<dbReference type="Proteomes" id="UP000177354">
    <property type="component" value="Unassembled WGS sequence"/>
</dbReference>
<dbReference type="EMBL" id="MFJF01000002">
    <property type="protein sequence ID" value="OGG08389.1"/>
    <property type="molecule type" value="Genomic_DNA"/>
</dbReference>
<evidence type="ECO:0000256" key="10">
    <source>
        <dbReference type="HAMAP-Rule" id="MF_00815"/>
    </source>
</evidence>
<dbReference type="HAMAP" id="MF_00815">
    <property type="entry name" value="ATP_synth_gamma_bact"/>
    <property type="match status" value="1"/>
</dbReference>
<organism evidence="11 12">
    <name type="scientific">Candidatus Gottesmanbacteria bacterium RIFCSPHIGHO2_01_FULL_40_15</name>
    <dbReference type="NCBI Taxonomy" id="1798376"/>
    <lineage>
        <taxon>Bacteria</taxon>
        <taxon>Candidatus Gottesmaniibacteriota</taxon>
    </lineage>
</organism>
<evidence type="ECO:0000256" key="4">
    <source>
        <dbReference type="ARBA" id="ARBA00022448"/>
    </source>
</evidence>
<evidence type="ECO:0000256" key="6">
    <source>
        <dbReference type="ARBA" id="ARBA00023065"/>
    </source>
</evidence>
<dbReference type="PANTHER" id="PTHR11693">
    <property type="entry name" value="ATP SYNTHASE GAMMA CHAIN"/>
    <property type="match status" value="1"/>
</dbReference>
<proteinExistence type="inferred from homology"/>
<dbReference type="PANTHER" id="PTHR11693:SF22">
    <property type="entry name" value="ATP SYNTHASE SUBUNIT GAMMA, MITOCHONDRIAL"/>
    <property type="match status" value="1"/>
</dbReference>
<comment type="subunit">
    <text evidence="10">F-type ATPases have 2 components, CF(1) - the catalytic core - and CF(0) - the membrane proton channel. CF(1) has five subunits: alpha(3), beta(3), gamma(1), delta(1), epsilon(1). CF(0) has three main subunits: a, b and c.</text>
</comment>
<dbReference type="InterPro" id="IPR035968">
    <property type="entry name" value="ATP_synth_F1_ATPase_gsu"/>
</dbReference>
<dbReference type="GO" id="GO:0042777">
    <property type="term" value="P:proton motive force-driven plasma membrane ATP synthesis"/>
    <property type="evidence" value="ECO:0007669"/>
    <property type="project" value="UniProtKB-UniRule"/>
</dbReference>
<evidence type="ECO:0000256" key="3">
    <source>
        <dbReference type="ARBA" id="ARBA00007681"/>
    </source>
</evidence>
<dbReference type="Gene3D" id="3.40.1380.10">
    <property type="match status" value="1"/>
</dbReference>
<dbReference type="GO" id="GO:0005886">
    <property type="term" value="C:plasma membrane"/>
    <property type="evidence" value="ECO:0007669"/>
    <property type="project" value="UniProtKB-SubCell"/>
</dbReference>
<dbReference type="Gene3D" id="1.10.287.80">
    <property type="entry name" value="ATP synthase, gamma subunit, helix hairpin domain"/>
    <property type="match status" value="1"/>
</dbReference>
<comment type="similarity">
    <text evidence="3 10">Belongs to the ATPase gamma chain family.</text>
</comment>
<keyword evidence="5 10" id="KW-0375">Hydrogen ion transport</keyword>
<dbReference type="InterPro" id="IPR000131">
    <property type="entry name" value="ATP_synth_F1_gsu"/>
</dbReference>
<keyword evidence="10" id="KW-1003">Cell membrane</keyword>
<protein>
    <recommendedName>
        <fullName evidence="10">ATP synthase gamma chain</fullName>
    </recommendedName>
    <alternativeName>
        <fullName evidence="10">ATP synthase F1 sector gamma subunit</fullName>
    </alternativeName>
    <alternativeName>
        <fullName evidence="10">F-ATPase gamma subunit</fullName>
    </alternativeName>
</protein>
<dbReference type="CDD" id="cd12151">
    <property type="entry name" value="F1-ATPase_gamma"/>
    <property type="match status" value="1"/>
</dbReference>
<evidence type="ECO:0000256" key="7">
    <source>
        <dbReference type="ARBA" id="ARBA00023136"/>
    </source>
</evidence>
<evidence type="ECO:0000256" key="9">
    <source>
        <dbReference type="ARBA" id="ARBA00023310"/>
    </source>
</evidence>
<dbReference type="SUPFAM" id="SSF52943">
    <property type="entry name" value="ATP synthase (F1-ATPase), gamma subunit"/>
    <property type="match status" value="1"/>
</dbReference>
<reference evidence="11 12" key="1">
    <citation type="journal article" date="2016" name="Nat. Commun.">
        <title>Thousands of microbial genomes shed light on interconnected biogeochemical processes in an aquifer system.</title>
        <authorList>
            <person name="Anantharaman K."/>
            <person name="Brown C.T."/>
            <person name="Hug L.A."/>
            <person name="Sharon I."/>
            <person name="Castelle C.J."/>
            <person name="Probst A.J."/>
            <person name="Thomas B.C."/>
            <person name="Singh A."/>
            <person name="Wilkins M.J."/>
            <person name="Karaoz U."/>
            <person name="Brodie E.L."/>
            <person name="Williams K.H."/>
            <person name="Hubbard S.S."/>
            <person name="Banfield J.F."/>
        </authorList>
    </citation>
    <scope>NUCLEOTIDE SEQUENCE [LARGE SCALE GENOMIC DNA]</scope>
</reference>
<dbReference type="GO" id="GO:0005524">
    <property type="term" value="F:ATP binding"/>
    <property type="evidence" value="ECO:0007669"/>
    <property type="project" value="UniProtKB-UniRule"/>
</dbReference>
<dbReference type="NCBIfam" id="TIGR01146">
    <property type="entry name" value="ATPsyn_F1gamma"/>
    <property type="match status" value="1"/>
</dbReference>
<evidence type="ECO:0000256" key="2">
    <source>
        <dbReference type="ARBA" id="ARBA00004170"/>
    </source>
</evidence>
<evidence type="ECO:0000256" key="1">
    <source>
        <dbReference type="ARBA" id="ARBA00003456"/>
    </source>
</evidence>
<evidence type="ECO:0000256" key="5">
    <source>
        <dbReference type="ARBA" id="ARBA00022781"/>
    </source>
</evidence>
<keyword evidence="6 10" id="KW-0406">Ion transport</keyword>
<dbReference type="PRINTS" id="PR00126">
    <property type="entry name" value="ATPASEGAMMA"/>
</dbReference>
<keyword evidence="9 10" id="KW-0066">ATP synthesis</keyword>
<keyword evidence="8 10" id="KW-0139">CF(1)</keyword>
<evidence type="ECO:0000313" key="12">
    <source>
        <dbReference type="Proteomes" id="UP000177354"/>
    </source>
</evidence>
<name>A0A1F5Z7F8_9BACT</name>
<comment type="function">
    <text evidence="1 10">Produces ATP from ADP in the presence of a proton gradient across the membrane. The gamma chain is believed to be important in regulating ATPase activity and the flow of protons through the CF(0) complex.</text>
</comment>
<evidence type="ECO:0000313" key="11">
    <source>
        <dbReference type="EMBL" id="OGG08389.1"/>
    </source>
</evidence>
<dbReference type="Pfam" id="PF00231">
    <property type="entry name" value="ATP-synt"/>
    <property type="match status" value="1"/>
</dbReference>